<evidence type="ECO:0008006" key="3">
    <source>
        <dbReference type="Google" id="ProtNLM"/>
    </source>
</evidence>
<proteinExistence type="predicted"/>
<evidence type="ECO:0000313" key="1">
    <source>
        <dbReference type="EMBL" id="NNG37111.1"/>
    </source>
</evidence>
<dbReference type="EMBL" id="JABEND010000010">
    <property type="protein sequence ID" value="NNG37111.1"/>
    <property type="molecule type" value="Genomic_DNA"/>
</dbReference>
<keyword evidence="2" id="KW-1185">Reference proteome</keyword>
<dbReference type="AlphaFoldDB" id="A0A849AD37"/>
<dbReference type="RefSeq" id="WP_171200763.1">
    <property type="nucleotide sequence ID" value="NZ_JABEND010000010.1"/>
</dbReference>
<gene>
    <name evidence="1" type="ORF">HKD39_15635</name>
</gene>
<accession>A0A849AD37</accession>
<protein>
    <recommendedName>
        <fullName evidence="3">PIN domain-containing protein</fullName>
    </recommendedName>
</protein>
<dbReference type="Proteomes" id="UP000562984">
    <property type="component" value="Unassembled WGS sequence"/>
</dbReference>
<reference evidence="1 2" key="1">
    <citation type="submission" date="2020-05" db="EMBL/GenBank/DDBJ databases">
        <title>Nakamurella sp. DB0629 isolated from air conditioner.</title>
        <authorList>
            <person name="Kim D.H."/>
            <person name="Kim D.-U."/>
        </authorList>
    </citation>
    <scope>NUCLEOTIDE SEQUENCE [LARGE SCALE GENOMIC DNA]</scope>
    <source>
        <strain evidence="1 2">DB0629</strain>
    </source>
</reference>
<sequence>MELLFTGAHAAAMLADAQLARHDPFDRMLVAPARTERLRLLTSEKALLRMGEPWIVDATR</sequence>
<evidence type="ECO:0000313" key="2">
    <source>
        <dbReference type="Proteomes" id="UP000562984"/>
    </source>
</evidence>
<organism evidence="1 2">
    <name type="scientific">Nakamurella aerolata</name>
    <dbReference type="NCBI Taxonomy" id="1656892"/>
    <lineage>
        <taxon>Bacteria</taxon>
        <taxon>Bacillati</taxon>
        <taxon>Actinomycetota</taxon>
        <taxon>Actinomycetes</taxon>
        <taxon>Nakamurellales</taxon>
        <taxon>Nakamurellaceae</taxon>
        <taxon>Nakamurella</taxon>
    </lineage>
</organism>
<name>A0A849AD37_9ACTN</name>
<comment type="caution">
    <text evidence="1">The sequence shown here is derived from an EMBL/GenBank/DDBJ whole genome shotgun (WGS) entry which is preliminary data.</text>
</comment>